<dbReference type="InterPro" id="IPR005674">
    <property type="entry name" value="CocE/Ser_esterase"/>
</dbReference>
<dbReference type="Pfam" id="PF08530">
    <property type="entry name" value="PepX_C"/>
    <property type="match status" value="1"/>
</dbReference>
<sequence length="515" mass="58482">MTTTILIEKNIPCPLSDGTILYADVYRPSAEGQYPTLLARLIDGKDSHRFRYLDLLKVVQAGYVVILQDVRGRHQSDGTFTPFYHELTDGKDAINWAASRPYSNGAIGMFGDAYSAFSQQIVASAGLKTLKALFPIHAFSSQEEFTHKNGLFKKAKTLDWALYLAEDEIRRKDNEQTGQDYLMHWKAYTDNVERFYHYEPKKAPLFKMLNASLFFYDLIKQSEQVTEIEANDTPSYFVSGWFDSFLESTIEAFSRSSKQEDVPHTLLIGPWSTGAINKDLCTRNFGTSASLHSISNEGSLTDIHLRWFDRWLKQEENGIEHEAPVQFFVMGINKWRKETQWPPVGLQELQLHFCNKENQLLKNPVTHFNDSITIYKKQAAANYLDQTFHRYQTTCLNEALEVIGETNVIIQVDSLETSIHLSAALYDITANGDYHFLTEGTVTIEQARTPQEVTIRLSPTANHFKKGHRIAVAIGQTSTIEYEYHVEKGNKQGSAINIILTKAILSLPVVSNPLS</sequence>
<keyword evidence="4" id="KW-1185">Reference proteome</keyword>
<dbReference type="SUPFAM" id="SSF49785">
    <property type="entry name" value="Galactose-binding domain-like"/>
    <property type="match status" value="1"/>
</dbReference>
<evidence type="ECO:0000313" key="4">
    <source>
        <dbReference type="Proteomes" id="UP001179280"/>
    </source>
</evidence>
<dbReference type="SMART" id="SM00939">
    <property type="entry name" value="PepX_C"/>
    <property type="match status" value="1"/>
</dbReference>
<reference evidence="3" key="1">
    <citation type="submission" date="2021-01" db="EMBL/GenBank/DDBJ databases">
        <title>Genomic Encyclopedia of Type Strains, Phase IV (KMG-IV): sequencing the most valuable type-strain genomes for metagenomic binning, comparative biology and taxonomic classification.</title>
        <authorList>
            <person name="Goeker M."/>
        </authorList>
    </citation>
    <scope>NUCLEOTIDE SEQUENCE</scope>
    <source>
        <strain evidence="3">DSM 21943</strain>
    </source>
</reference>
<gene>
    <name evidence="3" type="ORF">JOC54_001954</name>
</gene>
<name>A0ABS2SV61_9BACI</name>
<dbReference type="InterPro" id="IPR013736">
    <property type="entry name" value="Xaa-Pro_dipept_C"/>
</dbReference>
<dbReference type="SUPFAM" id="SSF53474">
    <property type="entry name" value="alpha/beta-Hydrolases"/>
    <property type="match status" value="1"/>
</dbReference>
<proteinExistence type="predicted"/>
<dbReference type="RefSeq" id="WP_204465927.1">
    <property type="nucleotide sequence ID" value="NZ_JAFBCV010000005.1"/>
</dbReference>
<comment type="caution">
    <text evidence="3">The sequence shown here is derived from an EMBL/GenBank/DDBJ whole genome shotgun (WGS) entry which is preliminary data.</text>
</comment>
<evidence type="ECO:0000259" key="2">
    <source>
        <dbReference type="SMART" id="SM00939"/>
    </source>
</evidence>
<organism evidence="3 4">
    <name type="scientific">Shouchella xiaoxiensis</name>
    <dbReference type="NCBI Taxonomy" id="766895"/>
    <lineage>
        <taxon>Bacteria</taxon>
        <taxon>Bacillati</taxon>
        <taxon>Bacillota</taxon>
        <taxon>Bacilli</taxon>
        <taxon>Bacillales</taxon>
        <taxon>Bacillaceae</taxon>
        <taxon>Shouchella</taxon>
    </lineage>
</organism>
<dbReference type="InterPro" id="IPR008979">
    <property type="entry name" value="Galactose-bd-like_sf"/>
</dbReference>
<dbReference type="InterPro" id="IPR000383">
    <property type="entry name" value="Xaa-Pro-like_dom"/>
</dbReference>
<dbReference type="Gene3D" id="1.10.3020.10">
    <property type="entry name" value="alpha-amino acid ester hydrolase ( Helical cap domain)"/>
    <property type="match status" value="1"/>
</dbReference>
<protein>
    <submittedName>
        <fullName evidence="3">Acyl esterase</fullName>
    </submittedName>
</protein>
<dbReference type="InterPro" id="IPR029058">
    <property type="entry name" value="AB_hydrolase_fold"/>
</dbReference>
<dbReference type="Gene3D" id="2.60.120.260">
    <property type="entry name" value="Galactose-binding domain-like"/>
    <property type="match status" value="1"/>
</dbReference>
<dbReference type="Gene3D" id="3.40.50.1820">
    <property type="entry name" value="alpha/beta hydrolase"/>
    <property type="match status" value="1"/>
</dbReference>
<feature type="domain" description="Xaa-Pro dipeptidyl-peptidase C-terminal" evidence="2">
    <location>
        <begin position="305"/>
        <end position="510"/>
    </location>
</feature>
<dbReference type="NCBIfam" id="TIGR00976">
    <property type="entry name" value="CocE_NonD"/>
    <property type="match status" value="1"/>
</dbReference>
<dbReference type="EMBL" id="JAFBCV010000005">
    <property type="protein sequence ID" value="MBM7838695.1"/>
    <property type="molecule type" value="Genomic_DNA"/>
</dbReference>
<keyword evidence="1" id="KW-0378">Hydrolase</keyword>
<dbReference type="Proteomes" id="UP001179280">
    <property type="component" value="Unassembled WGS sequence"/>
</dbReference>
<dbReference type="Pfam" id="PF02129">
    <property type="entry name" value="Peptidase_S15"/>
    <property type="match status" value="1"/>
</dbReference>
<evidence type="ECO:0000313" key="3">
    <source>
        <dbReference type="EMBL" id="MBM7838695.1"/>
    </source>
</evidence>
<accession>A0ABS2SV61</accession>
<evidence type="ECO:0000256" key="1">
    <source>
        <dbReference type="ARBA" id="ARBA00022801"/>
    </source>
</evidence>